<dbReference type="AlphaFoldDB" id="A0A2A6QIG8"/>
<organism evidence="1 2">
    <name type="scientific">Escherichia coli</name>
    <dbReference type="NCBI Taxonomy" id="562"/>
    <lineage>
        <taxon>Bacteria</taxon>
        <taxon>Pseudomonadati</taxon>
        <taxon>Pseudomonadota</taxon>
        <taxon>Gammaproteobacteria</taxon>
        <taxon>Enterobacterales</taxon>
        <taxon>Enterobacteriaceae</taxon>
        <taxon>Escherichia</taxon>
    </lineage>
</organism>
<evidence type="ECO:0000313" key="1">
    <source>
        <dbReference type="EMBL" id="PAU10741.1"/>
    </source>
</evidence>
<comment type="caution">
    <text evidence="1">The sequence shown here is derived from an EMBL/GenBank/DDBJ whole genome shotgun (WGS) entry which is preliminary data.</text>
</comment>
<dbReference type="Proteomes" id="UP000218543">
    <property type="component" value="Unassembled WGS sequence"/>
</dbReference>
<reference evidence="1 2" key="1">
    <citation type="submission" date="2016-12" db="EMBL/GenBank/DDBJ databases">
        <title>Real-Time Genomic Investigation Underlying the Public Health Response to a Shiga Toxin-Producing Escherichia Coli O26:H11 Outbreak in a Nursery.</title>
        <authorList>
            <person name="Ferdous M."/>
            <person name="Moran-Gilad J."/>
            <person name="Rossen J.W."/>
            <person name="Gdalevich M."/>
        </authorList>
    </citation>
    <scope>NUCLEOTIDE SEQUENCE [LARGE SCALE GENOMIC DNA]</scope>
    <source>
        <strain evidence="1 2">STEC 514-2</strain>
    </source>
</reference>
<evidence type="ECO:0000313" key="2">
    <source>
        <dbReference type="Proteomes" id="UP000218543"/>
    </source>
</evidence>
<name>A0A2A6QIG8_ECOLX</name>
<protein>
    <submittedName>
        <fullName evidence="1">Uncharacterized protein</fullName>
    </submittedName>
</protein>
<sequence>MSLLSALFSTTTLSDAHRGEENCFSFFSVGYNHLSCCVSLPANFCPDALFSTAHATGIVVSPVLGPGSQLNHHIESLC</sequence>
<dbReference type="EMBL" id="MRVZ01000176">
    <property type="protein sequence ID" value="PAU10741.1"/>
    <property type="molecule type" value="Genomic_DNA"/>
</dbReference>
<gene>
    <name evidence="1" type="ORF">BTQ06_27955</name>
</gene>
<proteinExistence type="predicted"/>
<accession>A0A2A6QIG8</accession>